<evidence type="ECO:0000313" key="1">
    <source>
        <dbReference type="EMBL" id="KKL98051.1"/>
    </source>
</evidence>
<accession>A0A0F9H509</accession>
<organism evidence="1">
    <name type="scientific">marine sediment metagenome</name>
    <dbReference type="NCBI Taxonomy" id="412755"/>
    <lineage>
        <taxon>unclassified sequences</taxon>
        <taxon>metagenomes</taxon>
        <taxon>ecological metagenomes</taxon>
    </lineage>
</organism>
<dbReference type="InterPro" id="IPR018747">
    <property type="entry name" value="DUF2299"/>
</dbReference>
<feature type="non-terminal residue" evidence="1">
    <location>
        <position position="1"/>
    </location>
</feature>
<proteinExistence type="predicted"/>
<dbReference type="EMBL" id="LAZR01018013">
    <property type="protein sequence ID" value="KKL98051.1"/>
    <property type="molecule type" value="Genomic_DNA"/>
</dbReference>
<comment type="caution">
    <text evidence="1">The sequence shown here is derived from an EMBL/GenBank/DDBJ whole genome shotgun (WGS) entry which is preliminary data.</text>
</comment>
<name>A0A0F9H509_9ZZZZ</name>
<dbReference type="Gene3D" id="3.30.1460.10">
    <property type="match status" value="1"/>
</dbReference>
<protein>
    <submittedName>
        <fullName evidence="1">Uncharacterized protein</fullName>
    </submittedName>
</protein>
<reference evidence="1" key="1">
    <citation type="journal article" date="2015" name="Nature">
        <title>Complex archaea that bridge the gap between prokaryotes and eukaryotes.</title>
        <authorList>
            <person name="Spang A."/>
            <person name="Saw J.H."/>
            <person name="Jorgensen S.L."/>
            <person name="Zaremba-Niedzwiedzka K."/>
            <person name="Martijn J."/>
            <person name="Lind A.E."/>
            <person name="van Eijk R."/>
            <person name="Schleper C."/>
            <person name="Guy L."/>
            <person name="Ettema T.J."/>
        </authorList>
    </citation>
    <scope>NUCLEOTIDE SEQUENCE</scope>
</reference>
<dbReference type="Pfam" id="PF10061">
    <property type="entry name" value="DUF2299"/>
    <property type="match status" value="1"/>
</dbReference>
<gene>
    <name evidence="1" type="ORF">LCGC14_1828310</name>
</gene>
<dbReference type="AlphaFoldDB" id="A0A0F9H509"/>
<sequence>LKISRGIKMAEQHTEAFNTMAEGSKQRFFKDLVKVFLLHQVFFNFDLNNNRYNVSDVIFLDKNKFVSKNVFFNSIRKVFGCSEYSIFELQDFCSGEFDIGDLKLIP</sequence>